<evidence type="ECO:0000313" key="1">
    <source>
        <dbReference type="EMBL" id="VDO41290.1"/>
    </source>
</evidence>
<reference evidence="3" key="1">
    <citation type="submission" date="2017-02" db="UniProtKB">
        <authorList>
            <consortium name="WormBaseParasite"/>
        </authorList>
    </citation>
    <scope>IDENTIFICATION</scope>
</reference>
<dbReference type="Proteomes" id="UP000268014">
    <property type="component" value="Unassembled WGS sequence"/>
</dbReference>
<name>A0A0N4WIQ8_HAEPC</name>
<dbReference type="WBParaSite" id="HPLM_0001085501-mRNA-1">
    <property type="protein sequence ID" value="HPLM_0001085501-mRNA-1"/>
    <property type="gene ID" value="HPLM_0001085501"/>
</dbReference>
<gene>
    <name evidence="1" type="ORF">HPLM_LOCUS10847</name>
</gene>
<organism evidence="3">
    <name type="scientific">Haemonchus placei</name>
    <name type="common">Barber's pole worm</name>
    <dbReference type="NCBI Taxonomy" id="6290"/>
    <lineage>
        <taxon>Eukaryota</taxon>
        <taxon>Metazoa</taxon>
        <taxon>Ecdysozoa</taxon>
        <taxon>Nematoda</taxon>
        <taxon>Chromadorea</taxon>
        <taxon>Rhabditida</taxon>
        <taxon>Rhabditina</taxon>
        <taxon>Rhabditomorpha</taxon>
        <taxon>Strongyloidea</taxon>
        <taxon>Trichostrongylidae</taxon>
        <taxon>Haemonchus</taxon>
    </lineage>
</organism>
<dbReference type="AlphaFoldDB" id="A0A0N4WIQ8"/>
<sequence>MLLSLLIKRDLLVSVKSRRTLLTDISSDPPRTEVHKWAAISKVKSARCSFLREYTTGIGIRYEYTVGHNDFLSPKHLRHQLLDPLSTIFSSPHSTQTSVNTTA</sequence>
<proteinExistence type="predicted"/>
<reference evidence="1 2" key="2">
    <citation type="submission" date="2018-11" db="EMBL/GenBank/DDBJ databases">
        <authorList>
            <consortium name="Pathogen Informatics"/>
        </authorList>
    </citation>
    <scope>NUCLEOTIDE SEQUENCE [LARGE SCALE GENOMIC DNA]</scope>
    <source>
        <strain evidence="1 2">MHpl1</strain>
    </source>
</reference>
<keyword evidence="2" id="KW-1185">Reference proteome</keyword>
<dbReference type="EMBL" id="UZAF01017403">
    <property type="protein sequence ID" value="VDO41290.1"/>
    <property type="molecule type" value="Genomic_DNA"/>
</dbReference>
<evidence type="ECO:0000313" key="3">
    <source>
        <dbReference type="WBParaSite" id="HPLM_0001085501-mRNA-1"/>
    </source>
</evidence>
<protein>
    <submittedName>
        <fullName evidence="1 3">Uncharacterized protein</fullName>
    </submittedName>
</protein>
<accession>A0A0N4WIQ8</accession>
<evidence type="ECO:0000313" key="2">
    <source>
        <dbReference type="Proteomes" id="UP000268014"/>
    </source>
</evidence>